<protein>
    <recommendedName>
        <fullName evidence="10">Flagellar protein FliL</fullName>
    </recommendedName>
</protein>
<dbReference type="EMBL" id="FNOY01000033">
    <property type="protein sequence ID" value="SDY39183.1"/>
    <property type="molecule type" value="Genomic_DNA"/>
</dbReference>
<dbReference type="NCBIfam" id="NF005435">
    <property type="entry name" value="PRK07021.1"/>
    <property type="match status" value="1"/>
</dbReference>
<keyword evidence="8" id="KW-1133">Transmembrane helix</keyword>
<dbReference type="GO" id="GO:0006935">
    <property type="term" value="P:chemotaxis"/>
    <property type="evidence" value="ECO:0007669"/>
    <property type="project" value="UniProtKB-KW"/>
</dbReference>
<dbReference type="Pfam" id="PF03748">
    <property type="entry name" value="FliL"/>
    <property type="match status" value="1"/>
</dbReference>
<dbReference type="STRING" id="44576.SAMN05421881_10337"/>
<evidence type="ECO:0000256" key="8">
    <source>
        <dbReference type="ARBA" id="ARBA00022989"/>
    </source>
</evidence>
<dbReference type="GO" id="GO:0009425">
    <property type="term" value="C:bacterial-type flagellum basal body"/>
    <property type="evidence" value="ECO:0007669"/>
    <property type="project" value="InterPro"/>
</dbReference>
<comment type="similarity">
    <text evidence="3 10">Belongs to the FliL family.</text>
</comment>
<keyword evidence="7 10" id="KW-0283">Flagellar rotation</keyword>
<name>A0A1H3JGU0_9PROT</name>
<keyword evidence="11" id="KW-0282">Flagellum</keyword>
<dbReference type="PANTHER" id="PTHR35091">
    <property type="entry name" value="FLAGELLAR PROTEIN FLIL"/>
    <property type="match status" value="1"/>
</dbReference>
<evidence type="ECO:0000256" key="3">
    <source>
        <dbReference type="ARBA" id="ARBA00008281"/>
    </source>
</evidence>
<sequence>MGDTAALVDTNNKMKLALLILTGLLAIGAAIGGTWYVMKNQVEEAEAISGIKQKPATFIKLETFTVNLQPENDERNYLQVDLAIKAYESQVVDLIMQRMPEIRNQIILLLSSKKPSEIYHLEGKQHLSQHIAEAIKLKIESEVLQEDIADILFTSFIIQ</sequence>
<dbReference type="InterPro" id="IPR005503">
    <property type="entry name" value="FliL"/>
</dbReference>
<evidence type="ECO:0000256" key="9">
    <source>
        <dbReference type="ARBA" id="ARBA00023136"/>
    </source>
</evidence>
<dbReference type="GO" id="GO:0071978">
    <property type="term" value="P:bacterial-type flagellum-dependent swarming motility"/>
    <property type="evidence" value="ECO:0007669"/>
    <property type="project" value="TreeGrafter"/>
</dbReference>
<dbReference type="RefSeq" id="WP_090414312.1">
    <property type="nucleotide sequence ID" value="NZ_FNOY01000033.1"/>
</dbReference>
<keyword evidence="5 10" id="KW-0145">Chemotaxis</keyword>
<evidence type="ECO:0000256" key="4">
    <source>
        <dbReference type="ARBA" id="ARBA00022475"/>
    </source>
</evidence>
<evidence type="ECO:0000313" key="12">
    <source>
        <dbReference type="Proteomes" id="UP000198640"/>
    </source>
</evidence>
<dbReference type="PANTHER" id="PTHR35091:SF2">
    <property type="entry name" value="FLAGELLAR PROTEIN FLIL"/>
    <property type="match status" value="1"/>
</dbReference>
<dbReference type="GO" id="GO:0005886">
    <property type="term" value="C:plasma membrane"/>
    <property type="evidence" value="ECO:0007669"/>
    <property type="project" value="UniProtKB-SubCell"/>
</dbReference>
<comment type="subcellular location">
    <subcellularLocation>
        <location evidence="10">Cell inner membrane</location>
    </subcellularLocation>
    <subcellularLocation>
        <location evidence="2">Cell membrane</location>
        <topology evidence="2">Single-pass membrane protein</topology>
    </subcellularLocation>
</comment>
<comment type="function">
    <text evidence="1 10">Controls the rotational direction of flagella during chemotaxis.</text>
</comment>
<dbReference type="OrthoDB" id="5297029at2"/>
<keyword evidence="10" id="KW-0997">Cell inner membrane</keyword>
<organism evidence="11 12">
    <name type="scientific">Nitrosomonas halophila</name>
    <dbReference type="NCBI Taxonomy" id="44576"/>
    <lineage>
        <taxon>Bacteria</taxon>
        <taxon>Pseudomonadati</taxon>
        <taxon>Pseudomonadota</taxon>
        <taxon>Betaproteobacteria</taxon>
        <taxon>Nitrosomonadales</taxon>
        <taxon>Nitrosomonadaceae</taxon>
        <taxon>Nitrosomonas</taxon>
    </lineage>
</organism>
<accession>A0A1H3JGU0</accession>
<dbReference type="AlphaFoldDB" id="A0A1H3JGU0"/>
<evidence type="ECO:0000256" key="10">
    <source>
        <dbReference type="RuleBase" id="RU364125"/>
    </source>
</evidence>
<keyword evidence="12" id="KW-1185">Reference proteome</keyword>
<keyword evidence="4" id="KW-1003">Cell membrane</keyword>
<evidence type="ECO:0000256" key="7">
    <source>
        <dbReference type="ARBA" id="ARBA00022779"/>
    </source>
</evidence>
<proteinExistence type="inferred from homology"/>
<keyword evidence="11" id="KW-0966">Cell projection</keyword>
<reference evidence="11 12" key="1">
    <citation type="submission" date="2016-10" db="EMBL/GenBank/DDBJ databases">
        <authorList>
            <person name="de Groot N.N."/>
        </authorList>
    </citation>
    <scope>NUCLEOTIDE SEQUENCE [LARGE SCALE GENOMIC DNA]</scope>
    <source>
        <strain evidence="11 12">Nm1</strain>
    </source>
</reference>
<evidence type="ECO:0000256" key="1">
    <source>
        <dbReference type="ARBA" id="ARBA00002254"/>
    </source>
</evidence>
<evidence type="ECO:0000256" key="5">
    <source>
        <dbReference type="ARBA" id="ARBA00022500"/>
    </source>
</evidence>
<evidence type="ECO:0000256" key="6">
    <source>
        <dbReference type="ARBA" id="ARBA00022692"/>
    </source>
</evidence>
<keyword evidence="11" id="KW-0969">Cilium</keyword>
<evidence type="ECO:0000313" key="11">
    <source>
        <dbReference type="EMBL" id="SDY39183.1"/>
    </source>
</evidence>
<evidence type="ECO:0000256" key="2">
    <source>
        <dbReference type="ARBA" id="ARBA00004162"/>
    </source>
</evidence>
<keyword evidence="9 10" id="KW-0472">Membrane</keyword>
<keyword evidence="6" id="KW-0812">Transmembrane</keyword>
<dbReference type="Proteomes" id="UP000198640">
    <property type="component" value="Unassembled WGS sequence"/>
</dbReference>
<gene>
    <name evidence="11" type="ORF">SAMN05421881_10337</name>
</gene>